<reference evidence="1 2" key="1">
    <citation type="submission" date="2015-11" db="EMBL/GenBank/DDBJ databases">
        <title>Draft Genome Sequence of the Strain BR 10423 (Rhizobium sp.) isolated from nodules of Mimosa pudica.</title>
        <authorList>
            <person name="Barauna A.C."/>
            <person name="Zilli J.E."/>
            <person name="Simoes-Araujo J.L."/>
            <person name="Reis V.M."/>
            <person name="James E.K."/>
            <person name="Reis F.B.Jr."/>
            <person name="Rouws L.F."/>
            <person name="Passos S.R."/>
            <person name="Gois S.R."/>
        </authorList>
    </citation>
    <scope>NUCLEOTIDE SEQUENCE [LARGE SCALE GENOMIC DNA]</scope>
    <source>
        <strain evidence="1 2">BR10423</strain>
    </source>
</reference>
<dbReference type="AlphaFoldDB" id="A0A109JW81"/>
<evidence type="ECO:0000313" key="2">
    <source>
        <dbReference type="Proteomes" id="UP000068164"/>
    </source>
</evidence>
<protein>
    <recommendedName>
        <fullName evidence="3">CD-NTase-associated protein 12/Pycsar effector protein TIR domain-containing protein</fullName>
    </recommendedName>
</protein>
<gene>
    <name evidence="1" type="ORF">AS026_35745</name>
</gene>
<dbReference type="RefSeq" id="WP_062369547.1">
    <property type="nucleotide sequence ID" value="NZ_LNCD01000045.1"/>
</dbReference>
<evidence type="ECO:0000313" key="1">
    <source>
        <dbReference type="EMBL" id="KWV56024.1"/>
    </source>
</evidence>
<accession>A0A109JW81</accession>
<evidence type="ECO:0008006" key="3">
    <source>
        <dbReference type="Google" id="ProtNLM"/>
    </source>
</evidence>
<name>A0A109JW81_9HYPH</name>
<sequence>MAKSTTRLKAFYSWQSDSPKKTNLNAIRDALKSACEAISAASPSIKVERDEATRNVPGSPNIAGKIMEKIEACDIFIADITTITPRQASRPCPNPNVTHELGFAVAHLGWDRVILLFNTAHGVFPDDMPFDFAQHRAHPYSFSETGGAAERKALADFLKTAMDMIIAGDPKRPAQLKGLTKEKIQHDHDVRNITWLMSNIHLPTMDDYIDELPYKTTFKAAWFSDRFTAIVTNSLFYVYDPAIRKAIGKLSSGWRRAMSHDDRYHHTANYEVQVFSNPMDAPLRKEQQDDWDDIDKARRKMRRALDELIARIRKAYLEVDLHHTNEKAWAAWRKFQSDEDEVDLDLTVSVGTKKRKAS</sequence>
<dbReference type="OrthoDB" id="8910972at2"/>
<comment type="caution">
    <text evidence="1">The sequence shown here is derived from an EMBL/GenBank/DDBJ whole genome shotgun (WGS) entry which is preliminary data.</text>
</comment>
<dbReference type="Proteomes" id="UP000068164">
    <property type="component" value="Unassembled WGS sequence"/>
</dbReference>
<organism evidence="1 2">
    <name type="scientific">Rhizobium altiplani</name>
    <dbReference type="NCBI Taxonomy" id="1864509"/>
    <lineage>
        <taxon>Bacteria</taxon>
        <taxon>Pseudomonadati</taxon>
        <taxon>Pseudomonadota</taxon>
        <taxon>Alphaproteobacteria</taxon>
        <taxon>Hyphomicrobiales</taxon>
        <taxon>Rhizobiaceae</taxon>
        <taxon>Rhizobium/Agrobacterium group</taxon>
        <taxon>Rhizobium</taxon>
    </lineage>
</organism>
<proteinExistence type="predicted"/>
<keyword evidence="2" id="KW-1185">Reference proteome</keyword>
<dbReference type="EMBL" id="LNCD01000045">
    <property type="protein sequence ID" value="KWV56024.1"/>
    <property type="molecule type" value="Genomic_DNA"/>
</dbReference>